<evidence type="ECO:0000313" key="3">
    <source>
        <dbReference type="EMBL" id="QSZ66201.1"/>
    </source>
</evidence>
<evidence type="ECO:0000256" key="1">
    <source>
        <dbReference type="SAM" id="Phobius"/>
    </source>
</evidence>
<evidence type="ECO:0000259" key="2">
    <source>
        <dbReference type="Pfam" id="PF07790"/>
    </source>
</evidence>
<keyword evidence="1" id="KW-0812">Transmembrane</keyword>
<dbReference type="RefSeq" id="WP_265581518.1">
    <property type="nucleotide sequence ID" value="NZ_CP036172.1"/>
</dbReference>
<evidence type="ECO:0000313" key="4">
    <source>
        <dbReference type="Proteomes" id="UP001042704"/>
    </source>
</evidence>
<keyword evidence="1" id="KW-1133">Transmembrane helix</keyword>
<reference evidence="3" key="1">
    <citation type="journal article" date="2001" name="Int. J. Syst. Evol. Microbiol.">
        <title>Methanofollis aquaemaris sp. nov., a methanogen isolated from an aquaculture fish pond.</title>
        <authorList>
            <person name="Lai M.C."/>
            <person name="Chen S.C."/>
        </authorList>
    </citation>
    <scope>NUCLEOTIDE SEQUENCE</scope>
    <source>
        <strain evidence="3">N2F9704</strain>
    </source>
</reference>
<organism evidence="3 4">
    <name type="scientific">Methanofollis aquaemaris</name>
    <dbReference type="NCBI Taxonomy" id="126734"/>
    <lineage>
        <taxon>Archaea</taxon>
        <taxon>Methanobacteriati</taxon>
        <taxon>Methanobacteriota</taxon>
        <taxon>Stenosarchaea group</taxon>
        <taxon>Methanomicrobia</taxon>
        <taxon>Methanomicrobiales</taxon>
        <taxon>Methanomicrobiaceae</taxon>
        <taxon>Methanofollis</taxon>
    </lineage>
</organism>
<dbReference type="GeneID" id="76422918"/>
<reference evidence="3" key="2">
    <citation type="submission" date="2019-02" db="EMBL/GenBank/DDBJ databases">
        <authorList>
            <person name="Chen S.-C."/>
            <person name="Chien H.-H."/>
            <person name="Lai M.-C."/>
        </authorList>
    </citation>
    <scope>NUCLEOTIDE SEQUENCE</scope>
    <source>
        <strain evidence="3">N2F9704</strain>
    </source>
</reference>
<feature type="transmembrane region" description="Helical" evidence="1">
    <location>
        <begin position="18"/>
        <end position="39"/>
    </location>
</feature>
<gene>
    <name evidence="3" type="ORF">RJ40_01150</name>
</gene>
<sequence length="142" mass="15402">MNDRTHYDDAVSSVVGEMIMIVLVIILVALFATSAFSLIPGGREASVDIAMTNESGDSTVIIWHKGGDWVEKNDLKVVILGEDGSRDEYTGPDFDLYDHNGDPTGAFDLGGRLEVDLDRPLKGGKDTVRLVTQTNVVYSGEI</sequence>
<keyword evidence="4" id="KW-1185">Reference proteome</keyword>
<dbReference type="AlphaFoldDB" id="A0A8A3S373"/>
<proteinExistence type="predicted"/>
<name>A0A8A3S373_9EURY</name>
<protein>
    <submittedName>
        <fullName evidence="3">Type IV pilin</fullName>
    </submittedName>
</protein>
<feature type="domain" description="Archaeal Type IV pilin N-terminal" evidence="2">
    <location>
        <begin position="9"/>
        <end position="82"/>
    </location>
</feature>
<dbReference type="EMBL" id="CP036172">
    <property type="protein sequence ID" value="QSZ66201.1"/>
    <property type="molecule type" value="Genomic_DNA"/>
</dbReference>
<keyword evidence="1" id="KW-0472">Membrane</keyword>
<dbReference type="InterPro" id="IPR012859">
    <property type="entry name" value="Pilin_N_archaeal"/>
</dbReference>
<dbReference type="Proteomes" id="UP001042704">
    <property type="component" value="Chromosome"/>
</dbReference>
<dbReference type="Pfam" id="PF07790">
    <property type="entry name" value="Pilin_N"/>
    <property type="match status" value="1"/>
</dbReference>
<accession>A0A8A3S373</accession>
<dbReference type="KEGG" id="maqe:RJ40_01150"/>